<evidence type="ECO:0000256" key="2">
    <source>
        <dbReference type="ARBA" id="ARBA00022679"/>
    </source>
</evidence>
<dbReference type="Pfam" id="PF03942">
    <property type="entry name" value="DTW"/>
    <property type="match status" value="1"/>
</dbReference>
<comment type="similarity">
    <text evidence="5">Belongs to the TDD superfamily. DTWD2 family.</text>
</comment>
<organism evidence="7 8">
    <name type="scientific">Neopusillimonas maritima</name>
    <dbReference type="NCBI Taxonomy" id="2026239"/>
    <lineage>
        <taxon>Bacteria</taxon>
        <taxon>Pseudomonadati</taxon>
        <taxon>Pseudomonadota</taxon>
        <taxon>Betaproteobacteria</taxon>
        <taxon>Burkholderiales</taxon>
        <taxon>Alcaligenaceae</taxon>
        <taxon>Neopusillimonas</taxon>
    </lineage>
</organism>
<proteinExistence type="inferred from homology"/>
<dbReference type="PANTHER" id="PTHR21392">
    <property type="entry name" value="TRNA-URIDINE AMINOCARBOXYPROPYLTRANSFERASE 2"/>
    <property type="match status" value="1"/>
</dbReference>
<evidence type="ECO:0000256" key="4">
    <source>
        <dbReference type="ARBA" id="ARBA00022694"/>
    </source>
</evidence>
<evidence type="ECO:0000313" key="7">
    <source>
        <dbReference type="EMBL" id="RIY42134.1"/>
    </source>
</evidence>
<dbReference type="EC" id="2.5.1.25" evidence="1"/>
<sequence>MSRINCPQCRRPKSYCVCKHITKVSSTTRVLILQHPEEDRHPFNTGRLAALSLKNCDLWVGEQFSGLSAELAKFSSVYLLFPGESAQTPQALAEHAATKPTLLIVPDGTWRKAAKILYANPVLESLPRVTLGLGNPSRYRIRKAPKPEAVATIEAIVRTLEVWEPERDFMPVLKPFEVLVEQQLAKRPLQKTSTPPDS</sequence>
<dbReference type="OrthoDB" id="268835at2"/>
<dbReference type="Proteomes" id="UP000266206">
    <property type="component" value="Unassembled WGS sequence"/>
</dbReference>
<gene>
    <name evidence="7" type="ORF">CJP73_01435</name>
</gene>
<comment type="caution">
    <text evidence="7">The sequence shown here is derived from an EMBL/GenBank/DDBJ whole genome shotgun (WGS) entry which is preliminary data.</text>
</comment>
<evidence type="ECO:0000313" key="8">
    <source>
        <dbReference type="Proteomes" id="UP000266206"/>
    </source>
</evidence>
<protein>
    <recommendedName>
        <fullName evidence="1">tRNA-uridine aminocarboxypropyltransferase</fullName>
        <ecNumber evidence="1">2.5.1.25</ecNumber>
    </recommendedName>
</protein>
<dbReference type="RefSeq" id="WP_114421222.1">
    <property type="nucleotide sequence ID" value="NZ_NQYH01000001.1"/>
</dbReference>
<name>A0A3A1Z070_9BURK</name>
<dbReference type="AlphaFoldDB" id="A0A3A1Z070"/>
<keyword evidence="4" id="KW-0819">tRNA processing</keyword>
<dbReference type="GO" id="GO:0008033">
    <property type="term" value="P:tRNA processing"/>
    <property type="evidence" value="ECO:0007669"/>
    <property type="project" value="UniProtKB-KW"/>
</dbReference>
<evidence type="ECO:0000256" key="5">
    <source>
        <dbReference type="ARBA" id="ARBA00034489"/>
    </source>
</evidence>
<dbReference type="EMBL" id="NQYH01000001">
    <property type="protein sequence ID" value="RIY42134.1"/>
    <property type="molecule type" value="Genomic_DNA"/>
</dbReference>
<dbReference type="InterPro" id="IPR039262">
    <property type="entry name" value="DTWD2/TAPT"/>
</dbReference>
<feature type="domain" description="DTW" evidence="6">
    <location>
        <begin position="2"/>
        <end position="188"/>
    </location>
</feature>
<evidence type="ECO:0000256" key="3">
    <source>
        <dbReference type="ARBA" id="ARBA00022691"/>
    </source>
</evidence>
<evidence type="ECO:0000256" key="1">
    <source>
        <dbReference type="ARBA" id="ARBA00012386"/>
    </source>
</evidence>
<dbReference type="InterPro" id="IPR005636">
    <property type="entry name" value="DTW"/>
</dbReference>
<keyword evidence="3" id="KW-0949">S-adenosyl-L-methionine</keyword>
<evidence type="ECO:0000259" key="6">
    <source>
        <dbReference type="SMART" id="SM01144"/>
    </source>
</evidence>
<reference evidence="7 8" key="1">
    <citation type="submission" date="2017-08" db="EMBL/GenBank/DDBJ databases">
        <title>Pusillimonas indicus sp. nov., a member of the family Alcaligenaceae isolated from surface seawater.</title>
        <authorList>
            <person name="Li J."/>
        </authorList>
    </citation>
    <scope>NUCLEOTIDE SEQUENCE [LARGE SCALE GENOMIC DNA]</scope>
    <source>
        <strain evidence="7 8">L52-1-41</strain>
    </source>
</reference>
<dbReference type="PANTHER" id="PTHR21392:SF0">
    <property type="entry name" value="TRNA-URIDINE AMINOCARBOXYPROPYLTRANSFERASE 2"/>
    <property type="match status" value="1"/>
</dbReference>
<accession>A0A3A1Z070</accession>
<dbReference type="SMART" id="SM01144">
    <property type="entry name" value="DTW"/>
    <property type="match status" value="1"/>
</dbReference>
<keyword evidence="2" id="KW-0808">Transferase</keyword>
<dbReference type="GO" id="GO:0016432">
    <property type="term" value="F:tRNA-uridine aminocarboxypropyltransferase activity"/>
    <property type="evidence" value="ECO:0007669"/>
    <property type="project" value="UniProtKB-EC"/>
</dbReference>